<feature type="non-terminal residue" evidence="2">
    <location>
        <position position="146"/>
    </location>
</feature>
<comment type="caution">
    <text evidence="2">The sequence shown here is derived from an EMBL/GenBank/DDBJ whole genome shotgun (WGS) entry which is preliminary data.</text>
</comment>
<gene>
    <name evidence="2" type="ORF">WUBG_04816</name>
</gene>
<name>J9EPY9_WUCBA</name>
<evidence type="ECO:0000313" key="2">
    <source>
        <dbReference type="EMBL" id="EJW84268.1"/>
    </source>
</evidence>
<feature type="compositionally biased region" description="Acidic residues" evidence="1">
    <location>
        <begin position="59"/>
        <end position="70"/>
    </location>
</feature>
<evidence type="ECO:0000256" key="1">
    <source>
        <dbReference type="SAM" id="MobiDB-lite"/>
    </source>
</evidence>
<accession>J9EPY9</accession>
<protein>
    <submittedName>
        <fullName evidence="2">Uncharacterized protein</fullName>
    </submittedName>
</protein>
<evidence type="ECO:0000313" key="3">
    <source>
        <dbReference type="Proteomes" id="UP000004810"/>
    </source>
</evidence>
<sequence>HRTLSLKKSESCNDFEHSGLHPQLCRNNNNKLIEFGEIMETNEDCDPILSTAHTYPTDDIIDNDADDDDDSGVHRSDESRFGMMKRFGGIKSVGAIRRQCHRPVAEVFPNNTHTRSSNKGGGFWSTTSKHFFCTEERSPILPPSLS</sequence>
<reference evidence="3" key="1">
    <citation type="submission" date="2012-08" db="EMBL/GenBank/DDBJ databases">
        <title>The Genome Sequence of Wuchereria bancrofti.</title>
        <authorList>
            <person name="Nutman T.B."/>
            <person name="Fink D.L."/>
            <person name="Russ C."/>
            <person name="Young S."/>
            <person name="Zeng Q."/>
            <person name="Koehrsen M."/>
            <person name="Alvarado L."/>
            <person name="Berlin A."/>
            <person name="Chapman S.B."/>
            <person name="Chen Z."/>
            <person name="Freedman E."/>
            <person name="Gellesch M."/>
            <person name="Goldberg J."/>
            <person name="Griggs A."/>
            <person name="Gujja S."/>
            <person name="Heilman E.R."/>
            <person name="Heiman D."/>
            <person name="Hepburn T."/>
            <person name="Howarth C."/>
            <person name="Jen D."/>
            <person name="Larson L."/>
            <person name="Lewis B."/>
            <person name="Mehta T."/>
            <person name="Park D."/>
            <person name="Pearson M."/>
            <person name="Roberts A."/>
            <person name="Saif S."/>
            <person name="Shea T."/>
            <person name="Shenoy N."/>
            <person name="Sisk P."/>
            <person name="Stolte C."/>
            <person name="Sykes S."/>
            <person name="Walk T."/>
            <person name="White J."/>
            <person name="Yandava C."/>
            <person name="Haas B."/>
            <person name="Henn M.R."/>
            <person name="Nusbaum C."/>
            <person name="Birren B."/>
        </authorList>
    </citation>
    <scope>NUCLEOTIDE SEQUENCE [LARGE SCALE GENOMIC DNA]</scope>
    <source>
        <strain evidence="3">NA</strain>
    </source>
</reference>
<feature type="region of interest" description="Disordered" evidence="1">
    <location>
        <begin position="56"/>
        <end position="77"/>
    </location>
</feature>
<dbReference type="AlphaFoldDB" id="J9EPY9"/>
<proteinExistence type="predicted"/>
<dbReference type="Proteomes" id="UP000004810">
    <property type="component" value="Unassembled WGS sequence"/>
</dbReference>
<feature type="non-terminal residue" evidence="2">
    <location>
        <position position="1"/>
    </location>
</feature>
<organism evidence="2 3">
    <name type="scientific">Wuchereria bancrofti</name>
    <dbReference type="NCBI Taxonomy" id="6293"/>
    <lineage>
        <taxon>Eukaryota</taxon>
        <taxon>Metazoa</taxon>
        <taxon>Ecdysozoa</taxon>
        <taxon>Nematoda</taxon>
        <taxon>Chromadorea</taxon>
        <taxon>Rhabditida</taxon>
        <taxon>Spirurina</taxon>
        <taxon>Spiruromorpha</taxon>
        <taxon>Filarioidea</taxon>
        <taxon>Onchocercidae</taxon>
        <taxon>Wuchereria</taxon>
    </lineage>
</organism>
<dbReference type="EMBL" id="ADBV01001713">
    <property type="protein sequence ID" value="EJW84268.1"/>
    <property type="molecule type" value="Genomic_DNA"/>
</dbReference>